<evidence type="ECO:0000256" key="5">
    <source>
        <dbReference type="SAM" id="Phobius"/>
    </source>
</evidence>
<evidence type="ECO:0000313" key="7">
    <source>
        <dbReference type="EMBL" id="CAF3345278.1"/>
    </source>
</evidence>
<evidence type="ECO:0000313" key="8">
    <source>
        <dbReference type="Proteomes" id="UP000663833"/>
    </source>
</evidence>
<evidence type="ECO:0000259" key="6">
    <source>
        <dbReference type="PROSITE" id="PS50262"/>
    </source>
</evidence>
<dbReference type="InterPro" id="IPR017452">
    <property type="entry name" value="GPCR_Rhodpsn_7TM"/>
</dbReference>
<dbReference type="EMBL" id="CAJNYD010001532">
    <property type="protein sequence ID" value="CAF3345278.1"/>
    <property type="molecule type" value="Genomic_DNA"/>
</dbReference>
<keyword evidence="3 5" id="KW-1133">Transmembrane helix</keyword>
<sequence>MFASITEKQQLMIMNTSDHEAIENLSFIINKLNRYIPIVLLILGSIGHILNILVFARPLLRTNSCSIYLISGSIASFVSLYVYLITSFLATYNRDPTQKSNILCEIRFYLRYSTITLSTWFILFACIDRLFTSSNNAYIRLRSSLYLAKRTIVIAIILVLFVRIHKYFIAMQFIETIFAHKQIKHVKL</sequence>
<evidence type="ECO:0000256" key="4">
    <source>
        <dbReference type="ARBA" id="ARBA00023136"/>
    </source>
</evidence>
<feature type="transmembrane region" description="Helical" evidence="5">
    <location>
        <begin position="152"/>
        <end position="174"/>
    </location>
</feature>
<proteinExistence type="predicted"/>
<keyword evidence="2 5" id="KW-0812">Transmembrane</keyword>
<feature type="transmembrane region" description="Helical" evidence="5">
    <location>
        <begin position="109"/>
        <end position="131"/>
    </location>
</feature>
<dbReference type="SUPFAM" id="SSF81321">
    <property type="entry name" value="Family A G protein-coupled receptor-like"/>
    <property type="match status" value="1"/>
</dbReference>
<reference evidence="7" key="1">
    <citation type="submission" date="2021-02" db="EMBL/GenBank/DDBJ databases">
        <authorList>
            <person name="Nowell W R."/>
        </authorList>
    </citation>
    <scope>NUCLEOTIDE SEQUENCE</scope>
</reference>
<accession>A0A817VSY8</accession>
<feature type="transmembrane region" description="Helical" evidence="5">
    <location>
        <begin position="35"/>
        <end position="55"/>
    </location>
</feature>
<comment type="subcellular location">
    <subcellularLocation>
        <location evidence="1">Membrane</location>
    </subcellularLocation>
</comment>
<dbReference type="PROSITE" id="PS50262">
    <property type="entry name" value="G_PROTEIN_RECEP_F1_2"/>
    <property type="match status" value="1"/>
</dbReference>
<evidence type="ECO:0000256" key="1">
    <source>
        <dbReference type="ARBA" id="ARBA00004370"/>
    </source>
</evidence>
<comment type="caution">
    <text evidence="7">The sequence shown here is derived from an EMBL/GenBank/DDBJ whole genome shotgun (WGS) entry which is preliminary data.</text>
</comment>
<dbReference type="AlphaFoldDB" id="A0A817VSY8"/>
<gene>
    <name evidence="7" type="ORF">LUA448_LOCUS12543</name>
</gene>
<dbReference type="Gene3D" id="1.20.1070.10">
    <property type="entry name" value="Rhodopsin 7-helix transmembrane proteins"/>
    <property type="match status" value="1"/>
</dbReference>
<dbReference type="GO" id="GO:0016020">
    <property type="term" value="C:membrane"/>
    <property type="evidence" value="ECO:0007669"/>
    <property type="project" value="UniProtKB-SubCell"/>
</dbReference>
<organism evidence="7 8">
    <name type="scientific">Rotaria socialis</name>
    <dbReference type="NCBI Taxonomy" id="392032"/>
    <lineage>
        <taxon>Eukaryota</taxon>
        <taxon>Metazoa</taxon>
        <taxon>Spiralia</taxon>
        <taxon>Gnathifera</taxon>
        <taxon>Rotifera</taxon>
        <taxon>Eurotatoria</taxon>
        <taxon>Bdelloidea</taxon>
        <taxon>Philodinida</taxon>
        <taxon>Philodinidae</taxon>
        <taxon>Rotaria</taxon>
    </lineage>
</organism>
<evidence type="ECO:0000256" key="3">
    <source>
        <dbReference type="ARBA" id="ARBA00022989"/>
    </source>
</evidence>
<evidence type="ECO:0000256" key="2">
    <source>
        <dbReference type="ARBA" id="ARBA00022692"/>
    </source>
</evidence>
<dbReference type="Proteomes" id="UP000663833">
    <property type="component" value="Unassembled WGS sequence"/>
</dbReference>
<protein>
    <recommendedName>
        <fullName evidence="6">G-protein coupled receptors family 1 profile domain-containing protein</fullName>
    </recommendedName>
</protein>
<name>A0A817VSY8_9BILA</name>
<feature type="domain" description="G-protein coupled receptors family 1 profile" evidence="6">
    <location>
        <begin position="47"/>
        <end position="188"/>
    </location>
</feature>
<keyword evidence="4 5" id="KW-0472">Membrane</keyword>
<feature type="transmembrane region" description="Helical" evidence="5">
    <location>
        <begin position="67"/>
        <end position="89"/>
    </location>
</feature>